<gene>
    <name evidence="2" type="ORF">SAMN04488045_0673</name>
</gene>
<dbReference type="Proteomes" id="UP000236752">
    <property type="component" value="Unassembled WGS sequence"/>
</dbReference>
<sequence length="372" mass="40307">MDEEDAMDLKTDVTTAQRLPAELRYADELTRLRDADNDPKPAGWALSPRAVRRFILGDPKLDVSRKFYGDDPLVDRCIVALMGHQGLMLVGEPGTAKSLLSELLAAAISGTSRLVVQGSAGVIEDHLRYGWNYALLLAEGPSERALIPSPVLTAMQNGQIARIEELTRCAPEVQDAMISLLSEKTVALPELGAASEVRAERGFNVIATANLRDLGVNEMSSALKRRFNFETVAPIADAAFEKELIAKQVRDRMAEYDMKADLPEDVLDVVVSVFRDLRTGRAADGAVVAQPKSVMSTAEAVNVAHGALLDASYLSGDAPTGAHVARQLRGVVFKDDAEDARKLRAYVDTIARARGRTSRAWAAFHKAAKDDG</sequence>
<feature type="domain" description="AAA+ ATPase" evidence="1">
    <location>
        <begin position="83"/>
        <end position="237"/>
    </location>
</feature>
<evidence type="ECO:0000313" key="2">
    <source>
        <dbReference type="EMBL" id="SEF63946.1"/>
    </source>
</evidence>
<name>A0A1H5TME8_9RHOB</name>
<dbReference type="Pfam" id="PF07728">
    <property type="entry name" value="AAA_5"/>
    <property type="match status" value="1"/>
</dbReference>
<dbReference type="Gene3D" id="3.40.50.300">
    <property type="entry name" value="P-loop containing nucleotide triphosphate hydrolases"/>
    <property type="match status" value="1"/>
</dbReference>
<organism evidence="2 3">
    <name type="scientific">Thalassococcus halodurans</name>
    <dbReference type="NCBI Taxonomy" id="373675"/>
    <lineage>
        <taxon>Bacteria</taxon>
        <taxon>Pseudomonadati</taxon>
        <taxon>Pseudomonadota</taxon>
        <taxon>Alphaproteobacteria</taxon>
        <taxon>Rhodobacterales</taxon>
        <taxon>Roseobacteraceae</taxon>
        <taxon>Thalassococcus</taxon>
    </lineage>
</organism>
<dbReference type="PANTHER" id="PTHR42759:SF1">
    <property type="entry name" value="MAGNESIUM-CHELATASE SUBUNIT CHLD"/>
    <property type="match status" value="1"/>
</dbReference>
<protein>
    <submittedName>
        <fullName evidence="2">MoxR-like ATPase</fullName>
    </submittedName>
</protein>
<dbReference type="PANTHER" id="PTHR42759">
    <property type="entry name" value="MOXR FAMILY PROTEIN"/>
    <property type="match status" value="1"/>
</dbReference>
<reference evidence="2 3" key="1">
    <citation type="submission" date="2016-10" db="EMBL/GenBank/DDBJ databases">
        <authorList>
            <person name="de Groot N.N."/>
        </authorList>
    </citation>
    <scope>NUCLEOTIDE SEQUENCE [LARGE SCALE GENOMIC DNA]</scope>
    <source>
        <strain evidence="2 3">DSM 26915</strain>
    </source>
</reference>
<keyword evidence="3" id="KW-1185">Reference proteome</keyword>
<dbReference type="AlphaFoldDB" id="A0A1H5TME8"/>
<evidence type="ECO:0000313" key="3">
    <source>
        <dbReference type="Proteomes" id="UP000236752"/>
    </source>
</evidence>
<proteinExistence type="predicted"/>
<dbReference type="InterPro" id="IPR050764">
    <property type="entry name" value="CbbQ/NirQ/NorQ/GpvN"/>
</dbReference>
<dbReference type="EMBL" id="FNUZ01000001">
    <property type="protein sequence ID" value="SEF63946.1"/>
    <property type="molecule type" value="Genomic_DNA"/>
</dbReference>
<dbReference type="GO" id="GO:0005524">
    <property type="term" value="F:ATP binding"/>
    <property type="evidence" value="ECO:0007669"/>
    <property type="project" value="InterPro"/>
</dbReference>
<dbReference type="InterPro" id="IPR003593">
    <property type="entry name" value="AAA+_ATPase"/>
</dbReference>
<dbReference type="InterPro" id="IPR027417">
    <property type="entry name" value="P-loop_NTPase"/>
</dbReference>
<dbReference type="SUPFAM" id="SSF52540">
    <property type="entry name" value="P-loop containing nucleoside triphosphate hydrolases"/>
    <property type="match status" value="1"/>
</dbReference>
<evidence type="ECO:0000259" key="1">
    <source>
        <dbReference type="SMART" id="SM00382"/>
    </source>
</evidence>
<accession>A0A1H5TME8</accession>
<dbReference type="GO" id="GO:0016887">
    <property type="term" value="F:ATP hydrolysis activity"/>
    <property type="evidence" value="ECO:0007669"/>
    <property type="project" value="InterPro"/>
</dbReference>
<dbReference type="InterPro" id="IPR011704">
    <property type="entry name" value="ATPase_dyneun-rel_AAA"/>
</dbReference>
<dbReference type="SMART" id="SM00382">
    <property type="entry name" value="AAA"/>
    <property type="match status" value="1"/>
</dbReference>